<dbReference type="InterPro" id="IPR011761">
    <property type="entry name" value="ATP-grasp"/>
</dbReference>
<evidence type="ECO:0000313" key="3">
    <source>
        <dbReference type="EMBL" id="GLH99279.1"/>
    </source>
</evidence>
<dbReference type="Pfam" id="PF18604">
    <property type="entry name" value="PreAtp-grasp"/>
    <property type="match status" value="1"/>
</dbReference>
<protein>
    <submittedName>
        <fullName evidence="3">Phosphoribosylglycinamide formyltransferase 2</fullName>
    </submittedName>
</protein>
<gene>
    <name evidence="3" type="ORF">Pa4123_45540</name>
</gene>
<evidence type="ECO:0000313" key="4">
    <source>
        <dbReference type="Proteomes" id="UP001144280"/>
    </source>
</evidence>
<evidence type="ECO:0000259" key="2">
    <source>
        <dbReference type="PROSITE" id="PS50975"/>
    </source>
</evidence>
<keyword evidence="1" id="KW-0067">ATP-binding</keyword>
<dbReference type="SUPFAM" id="SSF56059">
    <property type="entry name" value="Glutathione synthetase ATP-binding domain-like"/>
    <property type="match status" value="1"/>
</dbReference>
<keyword evidence="4" id="KW-1185">Reference proteome</keyword>
<sequence length="458" mass="48846">MPKLPPDFNSRLKTMVAGTPDASLVFLANFEVEEEWGRGEQRLPRFTADSGGALVTAMDEFAVLLAGPDDHVVLKTAPDGDYLGYLGDLGIALPALHVAAPYRRTATVTEAVLADPALLDRLAALGRAGCRLAPHGVSASEERLSERTGLPLIAPPAAVCRAVNSKIYSRRLADEAGIRQPPGWVCETVTELERALPDAAALLDKGHRLVIKEAYGVSGKGLAVLDSRQRLDRLHRMIAQRASRAGDERIAFVLERWVDKRADLNYQCTVGVDGVVHFDFVKRALTEKGVHKGHRMPADLSAAQHAVLAFAADAIGKKLAADGYFGVAGVDALVEPDGGIYPVIEINARNNMSTYQIRLQERFVGPGRWAMARHYPLRLDRPVGFAAVAGAVGDLLLGRPGGAGLLVNNFATVNAGAGGDGPFDGRLYGLLVADSVEELDDIDATIEARLAAMKGDGS</sequence>
<reference evidence="3" key="1">
    <citation type="submission" date="2022-12" db="EMBL/GenBank/DDBJ databases">
        <title>New Phytohabitans aurantiacus sp. RD004123 nov., an actinomycete isolated from soil.</title>
        <authorList>
            <person name="Triningsih D.W."/>
            <person name="Harunari E."/>
            <person name="Igarashi Y."/>
        </authorList>
    </citation>
    <scope>NUCLEOTIDE SEQUENCE</scope>
    <source>
        <strain evidence="3">RD004123</strain>
    </source>
</reference>
<dbReference type="EMBL" id="BSDI01000022">
    <property type="protein sequence ID" value="GLH99279.1"/>
    <property type="molecule type" value="Genomic_DNA"/>
</dbReference>
<dbReference type="Gene3D" id="3.30.470.20">
    <property type="entry name" value="ATP-grasp fold, B domain"/>
    <property type="match status" value="1"/>
</dbReference>
<dbReference type="Pfam" id="PF02786">
    <property type="entry name" value="CPSase_L_D2"/>
    <property type="match status" value="1"/>
</dbReference>
<dbReference type="InterPro" id="IPR005479">
    <property type="entry name" value="CPAse_ATP-bd"/>
</dbReference>
<comment type="caution">
    <text evidence="3">The sequence shown here is derived from an EMBL/GenBank/DDBJ whole genome shotgun (WGS) entry which is preliminary data.</text>
</comment>
<accession>A0ABQ5QXW2</accession>
<keyword evidence="1" id="KW-0547">Nucleotide-binding</keyword>
<feature type="domain" description="ATP-grasp" evidence="2">
    <location>
        <begin position="170"/>
        <end position="377"/>
    </location>
</feature>
<dbReference type="InterPro" id="IPR040754">
    <property type="entry name" value="PreAtp-grasp"/>
</dbReference>
<dbReference type="PROSITE" id="PS50975">
    <property type="entry name" value="ATP_GRASP"/>
    <property type="match status" value="1"/>
</dbReference>
<name>A0ABQ5QXW2_9ACTN</name>
<organism evidence="3 4">
    <name type="scientific">Phytohabitans aurantiacus</name>
    <dbReference type="NCBI Taxonomy" id="3016789"/>
    <lineage>
        <taxon>Bacteria</taxon>
        <taxon>Bacillati</taxon>
        <taxon>Actinomycetota</taxon>
        <taxon>Actinomycetes</taxon>
        <taxon>Micromonosporales</taxon>
        <taxon>Micromonosporaceae</taxon>
    </lineage>
</organism>
<dbReference type="RefSeq" id="WP_281898828.1">
    <property type="nucleotide sequence ID" value="NZ_BSDI01000022.1"/>
</dbReference>
<evidence type="ECO:0000256" key="1">
    <source>
        <dbReference type="PROSITE-ProRule" id="PRU00409"/>
    </source>
</evidence>
<proteinExistence type="predicted"/>
<dbReference type="Proteomes" id="UP001144280">
    <property type="component" value="Unassembled WGS sequence"/>
</dbReference>